<protein>
    <submittedName>
        <fullName evidence="3">G-protein coupled receptors family 1 profile domain-containing protein</fullName>
    </submittedName>
</protein>
<dbReference type="Gene3D" id="1.20.1070.10">
    <property type="entry name" value="Rhodopsin 7-helix transmembrane proteins"/>
    <property type="match status" value="1"/>
</dbReference>
<sequence>LQPLTYLSLFVSSSVNPFLYAFFSRRFRDAVYDIVCRRGNRKQSFTAMRQARSMTTECPDDYRSSLLARGIRLVKL</sequence>
<dbReference type="Proteomes" id="UP000887569">
    <property type="component" value="Unplaced"/>
</dbReference>
<proteinExistence type="predicted"/>
<evidence type="ECO:0000256" key="1">
    <source>
        <dbReference type="SAM" id="Phobius"/>
    </source>
</evidence>
<keyword evidence="1" id="KW-0812">Transmembrane</keyword>
<organism evidence="2 3">
    <name type="scientific">Parascaris univalens</name>
    <name type="common">Nematode worm</name>
    <dbReference type="NCBI Taxonomy" id="6257"/>
    <lineage>
        <taxon>Eukaryota</taxon>
        <taxon>Metazoa</taxon>
        <taxon>Ecdysozoa</taxon>
        <taxon>Nematoda</taxon>
        <taxon>Chromadorea</taxon>
        <taxon>Rhabditida</taxon>
        <taxon>Spirurina</taxon>
        <taxon>Ascaridomorpha</taxon>
        <taxon>Ascaridoidea</taxon>
        <taxon>Ascarididae</taxon>
        <taxon>Parascaris</taxon>
    </lineage>
</organism>
<evidence type="ECO:0000313" key="2">
    <source>
        <dbReference type="Proteomes" id="UP000887569"/>
    </source>
</evidence>
<name>A0A915CDV3_PARUN</name>
<feature type="transmembrane region" description="Helical" evidence="1">
    <location>
        <begin position="6"/>
        <end position="23"/>
    </location>
</feature>
<reference evidence="3" key="1">
    <citation type="submission" date="2022-11" db="UniProtKB">
        <authorList>
            <consortium name="WormBaseParasite"/>
        </authorList>
    </citation>
    <scope>IDENTIFICATION</scope>
</reference>
<dbReference type="SUPFAM" id="SSF81321">
    <property type="entry name" value="Family A G protein-coupled receptor-like"/>
    <property type="match status" value="1"/>
</dbReference>
<evidence type="ECO:0000313" key="3">
    <source>
        <dbReference type="WBParaSite" id="PgR129_g007_t01"/>
    </source>
</evidence>
<dbReference type="WBParaSite" id="PgR129_g007_t01">
    <property type="protein sequence ID" value="PgR129_g007_t01"/>
    <property type="gene ID" value="PgR129_g007"/>
</dbReference>
<keyword evidence="1" id="KW-1133">Transmembrane helix</keyword>
<dbReference type="AlphaFoldDB" id="A0A915CDV3"/>
<keyword evidence="1" id="KW-0472">Membrane</keyword>
<accession>A0A915CDV3</accession>
<keyword evidence="2" id="KW-1185">Reference proteome</keyword>